<dbReference type="PROSITE" id="PS51257">
    <property type="entry name" value="PROKAR_LIPOPROTEIN"/>
    <property type="match status" value="1"/>
</dbReference>
<keyword evidence="1" id="KW-0472">Membrane</keyword>
<name>A0A9P4MCM3_9PEZI</name>
<keyword evidence="4" id="KW-1185">Reference proteome</keyword>
<feature type="chain" id="PRO_5040428261" description="Arylsulfotransferase N-terminal domain-containing protein" evidence="2">
    <location>
        <begin position="38"/>
        <end position="633"/>
    </location>
</feature>
<protein>
    <recommendedName>
        <fullName evidence="5">Arylsulfotransferase N-terminal domain-containing protein</fullName>
    </recommendedName>
</protein>
<evidence type="ECO:0000256" key="1">
    <source>
        <dbReference type="SAM" id="Phobius"/>
    </source>
</evidence>
<dbReference type="Pfam" id="PF14269">
    <property type="entry name" value="Arylsulfotran_2"/>
    <property type="match status" value="1"/>
</dbReference>
<gene>
    <name evidence="3" type="ORF">K461DRAFT_315859</name>
</gene>
<keyword evidence="1" id="KW-1133">Transmembrane helix</keyword>
<reference evidence="3" key="1">
    <citation type="journal article" date="2020" name="Stud. Mycol.">
        <title>101 Dothideomycetes genomes: a test case for predicting lifestyles and emergence of pathogens.</title>
        <authorList>
            <person name="Haridas S."/>
            <person name="Albert R."/>
            <person name="Binder M."/>
            <person name="Bloem J."/>
            <person name="Labutti K."/>
            <person name="Salamov A."/>
            <person name="Andreopoulos B."/>
            <person name="Baker S."/>
            <person name="Barry K."/>
            <person name="Bills G."/>
            <person name="Bluhm B."/>
            <person name="Cannon C."/>
            <person name="Castanera R."/>
            <person name="Culley D."/>
            <person name="Daum C."/>
            <person name="Ezra D."/>
            <person name="Gonzalez J."/>
            <person name="Henrissat B."/>
            <person name="Kuo A."/>
            <person name="Liang C."/>
            <person name="Lipzen A."/>
            <person name="Lutzoni F."/>
            <person name="Magnuson J."/>
            <person name="Mondo S."/>
            <person name="Nolan M."/>
            <person name="Ohm R."/>
            <person name="Pangilinan J."/>
            <person name="Park H.-J."/>
            <person name="Ramirez L."/>
            <person name="Alfaro M."/>
            <person name="Sun H."/>
            <person name="Tritt A."/>
            <person name="Yoshinaga Y."/>
            <person name="Zwiers L.-H."/>
            <person name="Turgeon B."/>
            <person name="Goodwin S."/>
            <person name="Spatafora J."/>
            <person name="Crous P."/>
            <person name="Grigoriev I."/>
        </authorList>
    </citation>
    <scope>NUCLEOTIDE SEQUENCE</scope>
    <source>
        <strain evidence="3">CBS 260.36</strain>
    </source>
</reference>
<evidence type="ECO:0000313" key="3">
    <source>
        <dbReference type="EMBL" id="KAF2148905.1"/>
    </source>
</evidence>
<feature type="transmembrane region" description="Helical" evidence="1">
    <location>
        <begin position="593"/>
        <end position="611"/>
    </location>
</feature>
<dbReference type="EMBL" id="ML996092">
    <property type="protein sequence ID" value="KAF2148905.1"/>
    <property type="molecule type" value="Genomic_DNA"/>
</dbReference>
<comment type="caution">
    <text evidence="3">The sequence shown here is derived from an EMBL/GenBank/DDBJ whole genome shotgun (WGS) entry which is preliminary data.</text>
</comment>
<dbReference type="PANTHER" id="PTHR35340:SF8">
    <property type="entry name" value="ASST-DOMAIN-CONTAINING PROTEIN"/>
    <property type="match status" value="1"/>
</dbReference>
<dbReference type="PANTHER" id="PTHR35340">
    <property type="entry name" value="PQQ ENZYME REPEAT PROTEIN-RELATED"/>
    <property type="match status" value="1"/>
</dbReference>
<keyword evidence="1" id="KW-0812">Transmembrane</keyword>
<feature type="signal peptide" evidence="2">
    <location>
        <begin position="1"/>
        <end position="37"/>
    </location>
</feature>
<evidence type="ECO:0008006" key="5">
    <source>
        <dbReference type="Google" id="ProtNLM"/>
    </source>
</evidence>
<dbReference type="InterPro" id="IPR039535">
    <property type="entry name" value="ASST-like"/>
</dbReference>
<organism evidence="3 4">
    <name type="scientific">Myriangium duriaei CBS 260.36</name>
    <dbReference type="NCBI Taxonomy" id="1168546"/>
    <lineage>
        <taxon>Eukaryota</taxon>
        <taxon>Fungi</taxon>
        <taxon>Dikarya</taxon>
        <taxon>Ascomycota</taxon>
        <taxon>Pezizomycotina</taxon>
        <taxon>Dothideomycetes</taxon>
        <taxon>Dothideomycetidae</taxon>
        <taxon>Myriangiales</taxon>
        <taxon>Myriangiaceae</taxon>
        <taxon>Myriangium</taxon>
    </lineage>
</organism>
<keyword evidence="2" id="KW-0732">Signal</keyword>
<proteinExistence type="predicted"/>
<dbReference type="InterPro" id="IPR053143">
    <property type="entry name" value="Arylsulfate_ST"/>
</dbReference>
<sequence length="633" mass="72069">MQRAWILFPCGETSHLLIFSMSCLWLAGLLALRGALADQEPKPAHDPWGVNEFESFFTRPDIRAPRWELKHHIPGQDAPGFFFLAPFTREIELAGWRSLLPCFAGPHIYDQSGDLVWSGACVERRRDAWDFRPFQANNETHLSFIHDSKVDCEDYSPKGYGALMDAGYHIYDRVFTDNASEIFNIHEFQVIDHGRKAMFFSSHKKKFNIFATSSSQLKLQHEHQKAYFADDTLIEMNIDARSINSQWSPHDNGVTASESYSYPDQAASFDDETHFWDFFHANSVELTTNRDYIISARHVNTIYRVDRRTGHIVWRLGGKQSDFQQDFNFSSQHDARIVSENSTTIILSFLDNASDYDQRQKDTALISTGKLIAIDLKKKVATLIRQWERPDGRLTQKRGNLQPLGGEAGNVLICWSDHGYVTEHDQHGRLILEARFASDRLHTYRAYKAPFVGRPSEPPVLKSFVRDQSDGSGSRTVSYVSWNGATEVRTWTLYGKSSEEEKWTAIQTVPKTGFETNITSNGHWSKLVIEGLDINGQALGRSDVQIFLPRARNSTTSDMPSGDVVLPETQMQPWSARPLTIITGSHDTGGVSLLRIFVFVGVLSVLGYRFLRRTVRSFHRSWASFETSNSHIE</sequence>
<dbReference type="OrthoDB" id="5427350at2759"/>
<evidence type="ECO:0000313" key="4">
    <source>
        <dbReference type="Proteomes" id="UP000799439"/>
    </source>
</evidence>
<dbReference type="AlphaFoldDB" id="A0A9P4MCM3"/>
<dbReference type="Proteomes" id="UP000799439">
    <property type="component" value="Unassembled WGS sequence"/>
</dbReference>
<accession>A0A9P4MCM3</accession>
<evidence type="ECO:0000256" key="2">
    <source>
        <dbReference type="SAM" id="SignalP"/>
    </source>
</evidence>